<reference evidence="1" key="1">
    <citation type="submission" date="2016-03" db="EMBL/GenBank/DDBJ databases">
        <title>Updated assembly of Pseudogymnoascus destructans, the fungus causing white-nose syndrome of bats.</title>
        <authorList>
            <person name="Palmer J.M."/>
            <person name="Drees K.P."/>
            <person name="Foster J.T."/>
            <person name="Lindner D.L."/>
        </authorList>
    </citation>
    <scope>NUCLEOTIDE SEQUENCE [LARGE SCALE GENOMIC DNA]</scope>
    <source>
        <strain evidence="1">20631-21</strain>
    </source>
</reference>
<dbReference type="PANTHER" id="PTHR28620:SF1">
    <property type="entry name" value="CENP-V_GFA DOMAIN-CONTAINING PROTEIN"/>
    <property type="match status" value="1"/>
</dbReference>
<organism evidence="1">
    <name type="scientific">Pseudogymnoascus destructans</name>
    <dbReference type="NCBI Taxonomy" id="655981"/>
    <lineage>
        <taxon>Eukaryota</taxon>
        <taxon>Fungi</taxon>
        <taxon>Dikarya</taxon>
        <taxon>Ascomycota</taxon>
        <taxon>Pezizomycotina</taxon>
        <taxon>Leotiomycetes</taxon>
        <taxon>Thelebolales</taxon>
        <taxon>Thelebolaceae</taxon>
        <taxon>Pseudogymnoascus</taxon>
    </lineage>
</organism>
<dbReference type="InterPro" id="IPR011057">
    <property type="entry name" value="Mss4-like_sf"/>
</dbReference>
<evidence type="ECO:0008006" key="2">
    <source>
        <dbReference type="Google" id="ProtNLM"/>
    </source>
</evidence>
<name>A0A177AMV7_9PEZI</name>
<dbReference type="PANTHER" id="PTHR28620">
    <property type="entry name" value="CENTROMERE PROTEIN V"/>
    <property type="match status" value="1"/>
</dbReference>
<dbReference type="Gene3D" id="2.170.150.70">
    <property type="match status" value="2"/>
</dbReference>
<evidence type="ECO:0000313" key="1">
    <source>
        <dbReference type="EMBL" id="OAF63409.1"/>
    </source>
</evidence>
<dbReference type="AlphaFoldDB" id="A0A177AMV7"/>
<dbReference type="RefSeq" id="XP_024328678.1">
    <property type="nucleotide sequence ID" value="XM_024463996.1"/>
</dbReference>
<protein>
    <recommendedName>
        <fullName evidence="2">CENP-V/GFA domain-containing protein</fullName>
    </recommendedName>
</protein>
<dbReference type="InterPro" id="IPR052355">
    <property type="entry name" value="CENP-V-like"/>
</dbReference>
<dbReference type="OrthoDB" id="2993351at2759"/>
<dbReference type="EMBL" id="KV441386">
    <property type="protein sequence ID" value="OAF63409.1"/>
    <property type="molecule type" value="Genomic_DNA"/>
</dbReference>
<dbReference type="eggNOG" id="KOG4192">
    <property type="taxonomic scope" value="Eukaryota"/>
</dbReference>
<sequence length="309" mass="34628">MATILPFWNANSSGEYTPLPEYTEDIHRNRSPKNLKHSTMSQQDVQIEMEPISGNATRPRSESLQQLEQRDQIAEVKNKLYVNKVNRDTIHFNIVRGDGILKTYDFGAGSTVHKFCPTCGTNALGFPHGKSQSADVGINARTLMDVDIWALEGKPYDGVATEPAYKPHEFAGPLPTLRIPPPWLGATTVAIGPGGPFAEHTEYVQECNCSICMQNGTIFFYPLRPQVSISDPSNSPKAYMMGRKFQQHKFRSTCSVSVYIGKEGLPEEAAKWPDARQSIWPQILPVNLRIMDGVNWDQIVVKRAIRLRK</sequence>
<gene>
    <name evidence="1" type="ORF">VC83_00301</name>
</gene>
<accession>A0A177AMV7</accession>
<dbReference type="GeneID" id="36283400"/>
<dbReference type="Proteomes" id="UP000077154">
    <property type="component" value="Unassembled WGS sequence"/>
</dbReference>
<dbReference type="VEuPathDB" id="FungiDB:GMDG_06656"/>
<proteinExistence type="predicted"/>
<dbReference type="SUPFAM" id="SSF51316">
    <property type="entry name" value="Mss4-like"/>
    <property type="match status" value="1"/>
</dbReference>